<dbReference type="InterPro" id="IPR011009">
    <property type="entry name" value="Kinase-like_dom_sf"/>
</dbReference>
<feature type="domain" description="Protein kinase" evidence="1">
    <location>
        <begin position="1"/>
        <end position="197"/>
    </location>
</feature>
<dbReference type="AlphaFoldDB" id="A0A2T3AYU2"/>
<dbReference type="Gene3D" id="1.10.510.10">
    <property type="entry name" value="Transferase(Phosphotransferase) domain 1"/>
    <property type="match status" value="1"/>
</dbReference>
<dbReference type="GO" id="GO:0004674">
    <property type="term" value="F:protein serine/threonine kinase activity"/>
    <property type="evidence" value="ECO:0007669"/>
    <property type="project" value="TreeGrafter"/>
</dbReference>
<dbReference type="InterPro" id="IPR008271">
    <property type="entry name" value="Ser/Thr_kinase_AS"/>
</dbReference>
<organism evidence="2 3">
    <name type="scientific">Amorphotheca resinae ATCC 22711</name>
    <dbReference type="NCBI Taxonomy" id="857342"/>
    <lineage>
        <taxon>Eukaryota</taxon>
        <taxon>Fungi</taxon>
        <taxon>Dikarya</taxon>
        <taxon>Ascomycota</taxon>
        <taxon>Pezizomycotina</taxon>
        <taxon>Leotiomycetes</taxon>
        <taxon>Helotiales</taxon>
        <taxon>Amorphothecaceae</taxon>
        <taxon>Amorphotheca</taxon>
    </lineage>
</organism>
<evidence type="ECO:0000313" key="3">
    <source>
        <dbReference type="Proteomes" id="UP000241818"/>
    </source>
</evidence>
<dbReference type="Proteomes" id="UP000241818">
    <property type="component" value="Unassembled WGS sequence"/>
</dbReference>
<accession>A0A2T3AYU2</accession>
<dbReference type="PANTHER" id="PTHR24359">
    <property type="entry name" value="SERINE/THREONINE-PROTEIN KINASE SBK1"/>
    <property type="match status" value="1"/>
</dbReference>
<dbReference type="InterPro" id="IPR000719">
    <property type="entry name" value="Prot_kinase_dom"/>
</dbReference>
<protein>
    <recommendedName>
        <fullName evidence="1">Protein kinase domain-containing protein</fullName>
    </recommendedName>
</protein>
<dbReference type="STRING" id="857342.A0A2T3AYU2"/>
<keyword evidence="3" id="KW-1185">Reference proteome</keyword>
<sequence length="197" mass="22649">MRDIMRAGGSDHIVKLYKSAYSEGGSGTSKARDPWPFTSGGKYRKKYQVSRLFMEYCENGNLASEIAEVVRNGYDLPEEYIWRAFECLASALVFLDHGNEETDDDAETWDSPISHFDIKPGNILIGTHDENHPRLPVLKLSDFGLGLPVPSQVRNAEKWQTWNRKRKRIWMEDAQWRATPGYIPPVSRQEALDFHPY</sequence>
<dbReference type="GO" id="GO:0005524">
    <property type="term" value="F:ATP binding"/>
    <property type="evidence" value="ECO:0007669"/>
    <property type="project" value="InterPro"/>
</dbReference>
<gene>
    <name evidence="2" type="ORF">M430DRAFT_258096</name>
</gene>
<dbReference type="SUPFAM" id="SSF56112">
    <property type="entry name" value="Protein kinase-like (PK-like)"/>
    <property type="match status" value="1"/>
</dbReference>
<dbReference type="PROSITE" id="PS50011">
    <property type="entry name" value="PROTEIN_KINASE_DOM"/>
    <property type="match status" value="1"/>
</dbReference>
<dbReference type="PANTHER" id="PTHR24359:SF1">
    <property type="entry name" value="INHIBITOR OF NUCLEAR FACTOR KAPPA-B KINASE EPSILON SUBUNIT HOMOLOG 1-RELATED"/>
    <property type="match status" value="1"/>
</dbReference>
<dbReference type="RefSeq" id="XP_024719810.1">
    <property type="nucleotide sequence ID" value="XM_024865302.1"/>
</dbReference>
<dbReference type="OrthoDB" id="4062651at2759"/>
<dbReference type="PROSITE" id="PS00108">
    <property type="entry name" value="PROTEIN_KINASE_ST"/>
    <property type="match status" value="1"/>
</dbReference>
<evidence type="ECO:0000259" key="1">
    <source>
        <dbReference type="PROSITE" id="PS50011"/>
    </source>
</evidence>
<reference evidence="2 3" key="1">
    <citation type="journal article" date="2018" name="New Phytol.">
        <title>Comparative genomics and transcriptomics depict ericoid mycorrhizal fungi as versatile saprotrophs and plant mutualists.</title>
        <authorList>
            <person name="Martino E."/>
            <person name="Morin E."/>
            <person name="Grelet G.A."/>
            <person name="Kuo A."/>
            <person name="Kohler A."/>
            <person name="Daghino S."/>
            <person name="Barry K.W."/>
            <person name="Cichocki N."/>
            <person name="Clum A."/>
            <person name="Dockter R.B."/>
            <person name="Hainaut M."/>
            <person name="Kuo R.C."/>
            <person name="LaButti K."/>
            <person name="Lindahl B.D."/>
            <person name="Lindquist E.A."/>
            <person name="Lipzen A."/>
            <person name="Khouja H.R."/>
            <person name="Magnuson J."/>
            <person name="Murat C."/>
            <person name="Ohm R.A."/>
            <person name="Singer S.W."/>
            <person name="Spatafora J.W."/>
            <person name="Wang M."/>
            <person name="Veneault-Fourrey C."/>
            <person name="Henrissat B."/>
            <person name="Grigoriev I.V."/>
            <person name="Martin F.M."/>
            <person name="Perotto S."/>
        </authorList>
    </citation>
    <scope>NUCLEOTIDE SEQUENCE [LARGE SCALE GENOMIC DNA]</scope>
    <source>
        <strain evidence="2 3">ATCC 22711</strain>
    </source>
</reference>
<name>A0A2T3AYU2_AMORE</name>
<proteinExistence type="predicted"/>
<dbReference type="EMBL" id="KZ679013">
    <property type="protein sequence ID" value="PSS15211.1"/>
    <property type="molecule type" value="Genomic_DNA"/>
</dbReference>
<dbReference type="Pfam" id="PF00069">
    <property type="entry name" value="Pkinase"/>
    <property type="match status" value="1"/>
</dbReference>
<dbReference type="GeneID" id="36573383"/>
<dbReference type="InParanoid" id="A0A2T3AYU2"/>
<evidence type="ECO:0000313" key="2">
    <source>
        <dbReference type="EMBL" id="PSS15211.1"/>
    </source>
</evidence>